<proteinExistence type="predicted"/>
<dbReference type="EMBL" id="ML170219">
    <property type="protein sequence ID" value="TDL17600.1"/>
    <property type="molecule type" value="Genomic_DNA"/>
</dbReference>
<dbReference type="OrthoDB" id="3323740at2759"/>
<evidence type="ECO:0000313" key="3">
    <source>
        <dbReference type="Proteomes" id="UP000294933"/>
    </source>
</evidence>
<sequence>MKHMYSDQRGDKYHNLIEAAGTSMPKTTISYEAAFKKLHQPTYLGRTAFQPARVGILRRLCEKHQIVPSSTGKRGAVKEDYINALLEFRMRRGYDPAVVAIDRHPATENSGGAVDTQRETGTHEGSTTGKRKSDSCDHEERPRKRHQICAPVSTLKRKADEPGDQSPPKRHQGKKGNSDVESSQNADPHTSNVVPAMAGNVKRSKGKKGTKTPKLLWLKFYRTKFDWHHFHECSWKPCDNGDINLKAVKHQLLQMGERCGRIRAIDPKTGQPFRQYVPDLLHADDVELFIVDGCLRILVEDR</sequence>
<organism evidence="2 3">
    <name type="scientific">Rickenella mellea</name>
    <dbReference type="NCBI Taxonomy" id="50990"/>
    <lineage>
        <taxon>Eukaryota</taxon>
        <taxon>Fungi</taxon>
        <taxon>Dikarya</taxon>
        <taxon>Basidiomycota</taxon>
        <taxon>Agaricomycotina</taxon>
        <taxon>Agaricomycetes</taxon>
        <taxon>Hymenochaetales</taxon>
        <taxon>Rickenellaceae</taxon>
        <taxon>Rickenella</taxon>
    </lineage>
</organism>
<feature type="compositionally biased region" description="Basic and acidic residues" evidence="1">
    <location>
        <begin position="131"/>
        <end position="142"/>
    </location>
</feature>
<dbReference type="Proteomes" id="UP000294933">
    <property type="component" value="Unassembled WGS sequence"/>
</dbReference>
<reference evidence="2 3" key="1">
    <citation type="submission" date="2018-06" db="EMBL/GenBank/DDBJ databases">
        <title>A transcriptomic atlas of mushroom development highlights an independent origin of complex multicellularity.</title>
        <authorList>
            <consortium name="DOE Joint Genome Institute"/>
            <person name="Krizsan K."/>
            <person name="Almasi E."/>
            <person name="Merenyi Z."/>
            <person name="Sahu N."/>
            <person name="Viragh M."/>
            <person name="Koszo T."/>
            <person name="Mondo S."/>
            <person name="Kiss B."/>
            <person name="Balint B."/>
            <person name="Kues U."/>
            <person name="Barry K."/>
            <person name="Hegedus J.C."/>
            <person name="Henrissat B."/>
            <person name="Johnson J."/>
            <person name="Lipzen A."/>
            <person name="Ohm R."/>
            <person name="Nagy I."/>
            <person name="Pangilinan J."/>
            <person name="Yan J."/>
            <person name="Xiong Y."/>
            <person name="Grigoriev I.V."/>
            <person name="Hibbett D.S."/>
            <person name="Nagy L.G."/>
        </authorList>
    </citation>
    <scope>NUCLEOTIDE SEQUENCE [LARGE SCALE GENOMIC DNA]</scope>
    <source>
        <strain evidence="2 3">SZMC22713</strain>
    </source>
</reference>
<keyword evidence="3" id="KW-1185">Reference proteome</keyword>
<name>A0A4Y7PSV4_9AGAM</name>
<protein>
    <submittedName>
        <fullName evidence="2">Uncharacterized protein</fullName>
    </submittedName>
</protein>
<gene>
    <name evidence="2" type="ORF">BD410DRAFT_843522</name>
</gene>
<accession>A0A4Y7PSV4</accession>
<evidence type="ECO:0000313" key="2">
    <source>
        <dbReference type="EMBL" id="TDL17600.1"/>
    </source>
</evidence>
<feature type="region of interest" description="Disordered" evidence="1">
    <location>
        <begin position="103"/>
        <end position="208"/>
    </location>
</feature>
<dbReference type="AlphaFoldDB" id="A0A4Y7PSV4"/>
<dbReference type="VEuPathDB" id="FungiDB:BD410DRAFT_843522"/>
<evidence type="ECO:0000256" key="1">
    <source>
        <dbReference type="SAM" id="MobiDB-lite"/>
    </source>
</evidence>
<feature type="compositionally biased region" description="Polar residues" evidence="1">
    <location>
        <begin position="179"/>
        <end position="193"/>
    </location>
</feature>